<feature type="region of interest" description="Disordered" evidence="1">
    <location>
        <begin position="53"/>
        <end position="85"/>
    </location>
</feature>
<evidence type="ECO:0000256" key="1">
    <source>
        <dbReference type="SAM" id="MobiDB-lite"/>
    </source>
</evidence>
<gene>
    <name evidence="2" type="ORF">BBA_10172</name>
</gene>
<reference evidence="2 3" key="1">
    <citation type="journal article" date="2012" name="Sci. Rep.">
        <title>Genomic perspectives on the evolution of fungal entomopathogenicity in Beauveria bassiana.</title>
        <authorList>
            <person name="Xiao G."/>
            <person name="Ying S.H."/>
            <person name="Zheng P."/>
            <person name="Wang Z.L."/>
            <person name="Zhang S."/>
            <person name="Xie X.Q."/>
            <person name="Shang Y."/>
            <person name="St Leger R.J."/>
            <person name="Zhao G.P."/>
            <person name="Wang C."/>
            <person name="Feng M.G."/>
        </authorList>
    </citation>
    <scope>NUCLEOTIDE SEQUENCE [LARGE SCALE GENOMIC DNA]</scope>
    <source>
        <strain evidence="2 3">ARSEF 2860</strain>
    </source>
</reference>
<feature type="region of interest" description="Disordered" evidence="1">
    <location>
        <begin position="14"/>
        <end position="35"/>
    </location>
</feature>
<sequence>MGAIRRPGGWVIDRGGRSELVHGDGRGRTEGAMIGREDSSEAGMIWCDDRTGIDNENRGKRKAKGEKRGLINGRRNAKRRQSGGGVECGRVLSPCRFESVMEEKGKVWWIEGGGEAGRVETTWQAWELVQAVSRWWWMDDWQRRQTAQNQCGGMIRKAKQNKPKGGRDRRESEAKARPHQQLPTRQTFKWRPISGFSRCITSLDSIPNGTEET</sequence>
<evidence type="ECO:0000313" key="3">
    <source>
        <dbReference type="Proteomes" id="UP000002762"/>
    </source>
</evidence>
<dbReference type="AlphaFoldDB" id="J4UEW8"/>
<proteinExistence type="predicted"/>
<dbReference type="GeneID" id="19893184"/>
<dbReference type="Proteomes" id="UP000002762">
    <property type="component" value="Unassembled WGS sequence"/>
</dbReference>
<dbReference type="InParanoid" id="J4UEW8"/>
<organism evidence="2 3">
    <name type="scientific">Beauveria bassiana (strain ARSEF 2860)</name>
    <name type="common">White muscardine disease fungus</name>
    <name type="synonym">Tritirachium shiotae</name>
    <dbReference type="NCBI Taxonomy" id="655819"/>
    <lineage>
        <taxon>Eukaryota</taxon>
        <taxon>Fungi</taxon>
        <taxon>Dikarya</taxon>
        <taxon>Ascomycota</taxon>
        <taxon>Pezizomycotina</taxon>
        <taxon>Sordariomycetes</taxon>
        <taxon>Hypocreomycetidae</taxon>
        <taxon>Hypocreales</taxon>
        <taxon>Cordycipitaceae</taxon>
        <taxon>Beauveria</taxon>
    </lineage>
</organism>
<accession>J4UEW8</accession>
<feature type="region of interest" description="Disordered" evidence="1">
    <location>
        <begin position="153"/>
        <end position="188"/>
    </location>
</feature>
<dbReference type="HOGENOM" id="CLU_1294166_0_0_1"/>
<evidence type="ECO:0000313" key="2">
    <source>
        <dbReference type="EMBL" id="EJP60872.1"/>
    </source>
</evidence>
<dbReference type="EMBL" id="JH725245">
    <property type="protein sequence ID" value="EJP60872.1"/>
    <property type="molecule type" value="Genomic_DNA"/>
</dbReference>
<feature type="compositionally biased region" description="Basic and acidic residues" evidence="1">
    <location>
        <begin position="165"/>
        <end position="176"/>
    </location>
</feature>
<protein>
    <submittedName>
        <fullName evidence="2">Uncharacterized protein</fullName>
    </submittedName>
</protein>
<keyword evidence="3" id="KW-1185">Reference proteome</keyword>
<name>J4UEW8_BEAB2</name>
<dbReference type="RefSeq" id="XP_008603491.1">
    <property type="nucleotide sequence ID" value="XM_008605269.1"/>
</dbReference>